<evidence type="ECO:0000256" key="1">
    <source>
        <dbReference type="SAM" id="MobiDB-lite"/>
    </source>
</evidence>
<comment type="caution">
    <text evidence="2">The sequence shown here is derived from an EMBL/GenBank/DDBJ whole genome shotgun (WGS) entry which is preliminary data.</text>
</comment>
<gene>
    <name evidence="2" type="ORF">PIB30_079811</name>
</gene>
<reference evidence="2 3" key="1">
    <citation type="journal article" date="2023" name="Plants (Basel)">
        <title>Bridging the Gap: Combining Genomics and Transcriptomics Approaches to Understand Stylosanthes scabra, an Orphan Legume from the Brazilian Caatinga.</title>
        <authorList>
            <person name="Ferreira-Neto J.R.C."/>
            <person name="da Silva M.D."/>
            <person name="Binneck E."/>
            <person name="de Melo N.F."/>
            <person name="da Silva R.H."/>
            <person name="de Melo A.L.T.M."/>
            <person name="Pandolfi V."/>
            <person name="Bustamante F.O."/>
            <person name="Brasileiro-Vidal A.C."/>
            <person name="Benko-Iseppon A.M."/>
        </authorList>
    </citation>
    <scope>NUCLEOTIDE SEQUENCE [LARGE SCALE GENOMIC DNA]</scope>
    <source>
        <tissue evidence="2">Leaves</tissue>
    </source>
</reference>
<sequence>MGRLVVSQSVRHCSMYVMDDCREGNGVEITSNDEDYVPDKEEYIASGNELVEVEVEGESEPSSEDDGFDDSADDGKGLFGFDVEDGNEGATSNAFGGFNVPLNFQSNEQAHSGEPDGGEAGGGEAGGGEADAAGDDSSDEISDGYETEEIDSYKGIQMMTWSRRR</sequence>
<feature type="non-terminal residue" evidence="2">
    <location>
        <position position="165"/>
    </location>
</feature>
<feature type="compositionally biased region" description="Acidic residues" evidence="1">
    <location>
        <begin position="132"/>
        <end position="150"/>
    </location>
</feature>
<keyword evidence="3" id="KW-1185">Reference proteome</keyword>
<feature type="compositionally biased region" description="Acidic residues" evidence="1">
    <location>
        <begin position="53"/>
        <end position="72"/>
    </location>
</feature>
<accession>A0ABU6QQU2</accession>
<protein>
    <submittedName>
        <fullName evidence="2">Uncharacterized protein</fullName>
    </submittedName>
</protein>
<feature type="compositionally biased region" description="Gly residues" evidence="1">
    <location>
        <begin position="118"/>
        <end position="129"/>
    </location>
</feature>
<name>A0ABU6QQU2_9FABA</name>
<evidence type="ECO:0000313" key="3">
    <source>
        <dbReference type="Proteomes" id="UP001341840"/>
    </source>
</evidence>
<feature type="region of interest" description="Disordered" evidence="1">
    <location>
        <begin position="53"/>
        <end position="165"/>
    </location>
</feature>
<proteinExistence type="predicted"/>
<dbReference type="EMBL" id="JASCZI010001143">
    <property type="protein sequence ID" value="MED6114392.1"/>
    <property type="molecule type" value="Genomic_DNA"/>
</dbReference>
<organism evidence="2 3">
    <name type="scientific">Stylosanthes scabra</name>
    <dbReference type="NCBI Taxonomy" id="79078"/>
    <lineage>
        <taxon>Eukaryota</taxon>
        <taxon>Viridiplantae</taxon>
        <taxon>Streptophyta</taxon>
        <taxon>Embryophyta</taxon>
        <taxon>Tracheophyta</taxon>
        <taxon>Spermatophyta</taxon>
        <taxon>Magnoliopsida</taxon>
        <taxon>eudicotyledons</taxon>
        <taxon>Gunneridae</taxon>
        <taxon>Pentapetalae</taxon>
        <taxon>rosids</taxon>
        <taxon>fabids</taxon>
        <taxon>Fabales</taxon>
        <taxon>Fabaceae</taxon>
        <taxon>Papilionoideae</taxon>
        <taxon>50 kb inversion clade</taxon>
        <taxon>dalbergioids sensu lato</taxon>
        <taxon>Dalbergieae</taxon>
        <taxon>Pterocarpus clade</taxon>
        <taxon>Stylosanthes</taxon>
    </lineage>
</organism>
<dbReference type="Proteomes" id="UP001341840">
    <property type="component" value="Unassembled WGS sequence"/>
</dbReference>
<evidence type="ECO:0000313" key="2">
    <source>
        <dbReference type="EMBL" id="MED6114392.1"/>
    </source>
</evidence>